<keyword evidence="8" id="KW-0547">Nucleotide-binding</keyword>
<keyword evidence="11 14" id="KW-1133">Transmembrane helix</keyword>
<dbReference type="Proteomes" id="UP000183190">
    <property type="component" value="Unassembled WGS sequence"/>
</dbReference>
<dbReference type="Pfam" id="PF02518">
    <property type="entry name" value="HATPase_c"/>
    <property type="match status" value="1"/>
</dbReference>
<keyword evidence="13 14" id="KW-0472">Membrane</keyword>
<dbReference type="GO" id="GO:0005524">
    <property type="term" value="F:ATP binding"/>
    <property type="evidence" value="ECO:0007669"/>
    <property type="project" value="UniProtKB-KW"/>
</dbReference>
<evidence type="ECO:0000259" key="15">
    <source>
        <dbReference type="PROSITE" id="PS50109"/>
    </source>
</evidence>
<dbReference type="Pfam" id="PF00512">
    <property type="entry name" value="HisKA"/>
    <property type="match status" value="1"/>
</dbReference>
<dbReference type="SMART" id="SM00387">
    <property type="entry name" value="HATPase_c"/>
    <property type="match status" value="1"/>
</dbReference>
<evidence type="ECO:0000256" key="10">
    <source>
        <dbReference type="ARBA" id="ARBA00022840"/>
    </source>
</evidence>
<dbReference type="PROSITE" id="PS50109">
    <property type="entry name" value="HIS_KIN"/>
    <property type="match status" value="1"/>
</dbReference>
<evidence type="ECO:0000256" key="8">
    <source>
        <dbReference type="ARBA" id="ARBA00022741"/>
    </source>
</evidence>
<organism evidence="16 17">
    <name type="scientific">Ruminococcus flavefaciens</name>
    <dbReference type="NCBI Taxonomy" id="1265"/>
    <lineage>
        <taxon>Bacteria</taxon>
        <taxon>Bacillati</taxon>
        <taxon>Bacillota</taxon>
        <taxon>Clostridia</taxon>
        <taxon>Eubacteriales</taxon>
        <taxon>Oscillospiraceae</taxon>
        <taxon>Ruminococcus</taxon>
    </lineage>
</organism>
<dbReference type="SMART" id="SM00388">
    <property type="entry name" value="HisKA"/>
    <property type="match status" value="1"/>
</dbReference>
<sequence>MKSFDKIIAVFIVLMAAFFLIMNMILLKQNTSSVPLYKVEANRIEQELLSGNQISADDYPNIIGIYEFSGDNSFYVSDNEYFIKEINNKLYRIEYIDKPEKNNSMLIAVDIVLAVFTLLILALFLYIRKRIVKPFNAISSLPEQLSKRNLVMPLKEHKSRFFGKFIWGLDMLREELEHSRQKSLEYAKNEKTFLLSLSHDIKTPLAAIKLYSKALSKGIYSSPEKQLDAAESINEKANEIEKIVTELSANLSGDFMDFDVHCSEFYLADVINKIDKYYTDKLSVMGTSFSIDQYSNCILRGDADRLEEVLQNIIENAMKYGDGSSISVSFSDEEDCRLITITNTGCTLPDKELPHIFDSFWRGSNTGSQQGSGLGLYICRRLMEIMGGSIYAEISSGCMNITAVCPKQT</sequence>
<evidence type="ECO:0000256" key="6">
    <source>
        <dbReference type="ARBA" id="ARBA00022679"/>
    </source>
</evidence>
<dbReference type="GO" id="GO:0000155">
    <property type="term" value="F:phosphorelay sensor kinase activity"/>
    <property type="evidence" value="ECO:0007669"/>
    <property type="project" value="InterPro"/>
</dbReference>
<dbReference type="EMBL" id="FNWV01000004">
    <property type="protein sequence ID" value="SEH56054.1"/>
    <property type="molecule type" value="Genomic_DNA"/>
</dbReference>
<dbReference type="PRINTS" id="PR00344">
    <property type="entry name" value="BCTRLSENSOR"/>
</dbReference>
<dbReference type="Gene3D" id="3.30.565.10">
    <property type="entry name" value="Histidine kinase-like ATPase, C-terminal domain"/>
    <property type="match status" value="1"/>
</dbReference>
<comment type="subcellular location">
    <subcellularLocation>
        <location evidence="2">Cell membrane</location>
        <topology evidence="2">Multi-pass membrane protein</topology>
    </subcellularLocation>
</comment>
<proteinExistence type="predicted"/>
<dbReference type="InterPro" id="IPR036890">
    <property type="entry name" value="HATPase_C_sf"/>
</dbReference>
<evidence type="ECO:0000256" key="2">
    <source>
        <dbReference type="ARBA" id="ARBA00004651"/>
    </source>
</evidence>
<dbReference type="InterPro" id="IPR050398">
    <property type="entry name" value="HssS/ArlS-like"/>
</dbReference>
<dbReference type="PANTHER" id="PTHR45528">
    <property type="entry name" value="SENSOR HISTIDINE KINASE CPXA"/>
    <property type="match status" value="1"/>
</dbReference>
<evidence type="ECO:0000256" key="11">
    <source>
        <dbReference type="ARBA" id="ARBA00022989"/>
    </source>
</evidence>
<dbReference type="OrthoDB" id="9780718at2"/>
<feature type="transmembrane region" description="Helical" evidence="14">
    <location>
        <begin position="7"/>
        <end position="27"/>
    </location>
</feature>
<dbReference type="InterPro" id="IPR003594">
    <property type="entry name" value="HATPase_dom"/>
</dbReference>
<comment type="catalytic activity">
    <reaction evidence="1">
        <text>ATP + protein L-histidine = ADP + protein N-phospho-L-histidine.</text>
        <dbReference type="EC" id="2.7.13.3"/>
    </reaction>
</comment>
<evidence type="ECO:0000313" key="16">
    <source>
        <dbReference type="EMBL" id="SEH56054.1"/>
    </source>
</evidence>
<evidence type="ECO:0000256" key="4">
    <source>
        <dbReference type="ARBA" id="ARBA00022475"/>
    </source>
</evidence>
<dbReference type="CDD" id="cd00075">
    <property type="entry name" value="HATPase"/>
    <property type="match status" value="1"/>
</dbReference>
<evidence type="ECO:0000256" key="14">
    <source>
        <dbReference type="SAM" id="Phobius"/>
    </source>
</evidence>
<keyword evidence="10" id="KW-0067">ATP-binding</keyword>
<evidence type="ECO:0000256" key="3">
    <source>
        <dbReference type="ARBA" id="ARBA00012438"/>
    </source>
</evidence>
<dbReference type="InterPro" id="IPR005467">
    <property type="entry name" value="His_kinase_dom"/>
</dbReference>
<keyword evidence="9 16" id="KW-0418">Kinase</keyword>
<feature type="domain" description="Histidine kinase" evidence="15">
    <location>
        <begin position="196"/>
        <end position="409"/>
    </location>
</feature>
<dbReference type="PANTHER" id="PTHR45528:SF1">
    <property type="entry name" value="SENSOR HISTIDINE KINASE CPXA"/>
    <property type="match status" value="1"/>
</dbReference>
<dbReference type="SUPFAM" id="SSF55874">
    <property type="entry name" value="ATPase domain of HSP90 chaperone/DNA topoisomerase II/histidine kinase"/>
    <property type="match status" value="1"/>
</dbReference>
<dbReference type="InterPro" id="IPR036097">
    <property type="entry name" value="HisK_dim/P_sf"/>
</dbReference>
<name>A0A1H6J6X3_RUMFL</name>
<dbReference type="RefSeq" id="WP_074715867.1">
    <property type="nucleotide sequence ID" value="NZ_FNWV01000004.1"/>
</dbReference>
<keyword evidence="4" id="KW-1003">Cell membrane</keyword>
<protein>
    <recommendedName>
        <fullName evidence="3">histidine kinase</fullName>
        <ecNumber evidence="3">2.7.13.3</ecNumber>
    </recommendedName>
</protein>
<reference evidence="16 17" key="1">
    <citation type="submission" date="2016-10" db="EMBL/GenBank/DDBJ databases">
        <authorList>
            <person name="de Groot N.N."/>
        </authorList>
    </citation>
    <scope>NUCLEOTIDE SEQUENCE [LARGE SCALE GENOMIC DNA]</scope>
    <source>
        <strain evidence="16 17">YAD2003</strain>
    </source>
</reference>
<dbReference type="InterPro" id="IPR003661">
    <property type="entry name" value="HisK_dim/P_dom"/>
</dbReference>
<evidence type="ECO:0000256" key="13">
    <source>
        <dbReference type="ARBA" id="ARBA00023136"/>
    </source>
</evidence>
<evidence type="ECO:0000256" key="12">
    <source>
        <dbReference type="ARBA" id="ARBA00023012"/>
    </source>
</evidence>
<evidence type="ECO:0000256" key="5">
    <source>
        <dbReference type="ARBA" id="ARBA00022553"/>
    </source>
</evidence>
<keyword evidence="5" id="KW-0597">Phosphoprotein</keyword>
<dbReference type="EC" id="2.7.13.3" evidence="3"/>
<keyword evidence="12" id="KW-0902">Two-component regulatory system</keyword>
<gene>
    <name evidence="16" type="ORF">SAMN02910265_01448</name>
</gene>
<dbReference type="CDD" id="cd00082">
    <property type="entry name" value="HisKA"/>
    <property type="match status" value="1"/>
</dbReference>
<evidence type="ECO:0000256" key="9">
    <source>
        <dbReference type="ARBA" id="ARBA00022777"/>
    </source>
</evidence>
<accession>A0A1H6J6X3</accession>
<dbReference type="InterPro" id="IPR004358">
    <property type="entry name" value="Sig_transdc_His_kin-like_C"/>
</dbReference>
<evidence type="ECO:0000256" key="7">
    <source>
        <dbReference type="ARBA" id="ARBA00022692"/>
    </source>
</evidence>
<dbReference type="GO" id="GO:0005886">
    <property type="term" value="C:plasma membrane"/>
    <property type="evidence" value="ECO:0007669"/>
    <property type="project" value="UniProtKB-SubCell"/>
</dbReference>
<feature type="transmembrane region" description="Helical" evidence="14">
    <location>
        <begin position="105"/>
        <end position="127"/>
    </location>
</feature>
<evidence type="ECO:0000313" key="17">
    <source>
        <dbReference type="Proteomes" id="UP000183190"/>
    </source>
</evidence>
<evidence type="ECO:0000256" key="1">
    <source>
        <dbReference type="ARBA" id="ARBA00000085"/>
    </source>
</evidence>
<dbReference type="AlphaFoldDB" id="A0A1H6J6X3"/>
<dbReference type="Gene3D" id="1.10.287.130">
    <property type="match status" value="1"/>
</dbReference>
<dbReference type="SUPFAM" id="SSF47384">
    <property type="entry name" value="Homodimeric domain of signal transducing histidine kinase"/>
    <property type="match status" value="1"/>
</dbReference>
<keyword evidence="6" id="KW-0808">Transferase</keyword>
<keyword evidence="7 14" id="KW-0812">Transmembrane</keyword>